<dbReference type="Proteomes" id="UP000838756">
    <property type="component" value="Unassembled WGS sequence"/>
</dbReference>
<sequence>MLKFFQFVFLKGVRTERFYYVNGGNLLLTDRQRSLPIQPSSSFPGLVSVIGRPKPSVARLPAGSLQPAELTPEA</sequence>
<evidence type="ECO:0000313" key="1">
    <source>
        <dbReference type="EMBL" id="CAH2233837.1"/>
    </source>
</evidence>
<comment type="caution">
    <text evidence="1">The sequence shown here is derived from an EMBL/GenBank/DDBJ whole genome shotgun (WGS) entry which is preliminary data.</text>
</comment>
<name>A0A8S4RDI5_9NEOP</name>
<dbReference type="AlphaFoldDB" id="A0A8S4RDI5"/>
<dbReference type="EMBL" id="CAKXAJ010025007">
    <property type="protein sequence ID" value="CAH2233837.1"/>
    <property type="molecule type" value="Genomic_DNA"/>
</dbReference>
<organism evidence="1 2">
    <name type="scientific">Pararge aegeria aegeria</name>
    <dbReference type="NCBI Taxonomy" id="348720"/>
    <lineage>
        <taxon>Eukaryota</taxon>
        <taxon>Metazoa</taxon>
        <taxon>Ecdysozoa</taxon>
        <taxon>Arthropoda</taxon>
        <taxon>Hexapoda</taxon>
        <taxon>Insecta</taxon>
        <taxon>Pterygota</taxon>
        <taxon>Neoptera</taxon>
        <taxon>Endopterygota</taxon>
        <taxon>Lepidoptera</taxon>
        <taxon>Glossata</taxon>
        <taxon>Ditrysia</taxon>
        <taxon>Papilionoidea</taxon>
        <taxon>Nymphalidae</taxon>
        <taxon>Satyrinae</taxon>
        <taxon>Satyrini</taxon>
        <taxon>Parargina</taxon>
        <taxon>Pararge</taxon>
    </lineage>
</organism>
<evidence type="ECO:0000313" key="2">
    <source>
        <dbReference type="Proteomes" id="UP000838756"/>
    </source>
</evidence>
<protein>
    <submittedName>
        <fullName evidence="1">Jg11468 protein</fullName>
    </submittedName>
</protein>
<keyword evidence="2" id="KW-1185">Reference proteome</keyword>
<gene>
    <name evidence="1" type="primary">jg11468</name>
    <name evidence="1" type="ORF">PAEG_LOCUS11761</name>
</gene>
<proteinExistence type="predicted"/>
<accession>A0A8S4RDI5</accession>
<reference evidence="1" key="1">
    <citation type="submission" date="2022-03" db="EMBL/GenBank/DDBJ databases">
        <authorList>
            <person name="Lindestad O."/>
        </authorList>
    </citation>
    <scope>NUCLEOTIDE SEQUENCE</scope>
</reference>